<name>A0A699YDQ0_HAELA</name>
<evidence type="ECO:0000313" key="1">
    <source>
        <dbReference type="EMBL" id="GFH08280.1"/>
    </source>
</evidence>
<sequence length="127" mass="14478">MADLERAETARSVCRIPSSVIQERYGAWVSPDSVLAEKRYHELNSHHTTFKTFKTPLSEFKEWVWTRPPVVLHLPEVHGRCQSIVCFCFMANATHGAVENIVVAMLLYTAKRPAWYCCVLPGHVPSH</sequence>
<dbReference type="EMBL" id="BLLF01000150">
    <property type="protein sequence ID" value="GFH08280.1"/>
    <property type="molecule type" value="Genomic_DNA"/>
</dbReference>
<gene>
    <name evidence="1" type="ORF">HaLaN_03216</name>
</gene>
<accession>A0A699YDQ0</accession>
<dbReference type="AlphaFoldDB" id="A0A699YDQ0"/>
<comment type="caution">
    <text evidence="1">The sequence shown here is derived from an EMBL/GenBank/DDBJ whole genome shotgun (WGS) entry which is preliminary data.</text>
</comment>
<reference evidence="1 2" key="1">
    <citation type="submission" date="2020-02" db="EMBL/GenBank/DDBJ databases">
        <title>Draft genome sequence of Haematococcus lacustris strain NIES-144.</title>
        <authorList>
            <person name="Morimoto D."/>
            <person name="Nakagawa S."/>
            <person name="Yoshida T."/>
            <person name="Sawayama S."/>
        </authorList>
    </citation>
    <scope>NUCLEOTIDE SEQUENCE [LARGE SCALE GENOMIC DNA]</scope>
    <source>
        <strain evidence="1 2">NIES-144</strain>
    </source>
</reference>
<protein>
    <submittedName>
        <fullName evidence="1">Uncharacterized protein</fullName>
    </submittedName>
</protein>
<organism evidence="1 2">
    <name type="scientific">Haematococcus lacustris</name>
    <name type="common">Green alga</name>
    <name type="synonym">Haematococcus pluvialis</name>
    <dbReference type="NCBI Taxonomy" id="44745"/>
    <lineage>
        <taxon>Eukaryota</taxon>
        <taxon>Viridiplantae</taxon>
        <taxon>Chlorophyta</taxon>
        <taxon>core chlorophytes</taxon>
        <taxon>Chlorophyceae</taxon>
        <taxon>CS clade</taxon>
        <taxon>Chlamydomonadales</taxon>
        <taxon>Haematococcaceae</taxon>
        <taxon>Haematococcus</taxon>
    </lineage>
</organism>
<evidence type="ECO:0000313" key="2">
    <source>
        <dbReference type="Proteomes" id="UP000485058"/>
    </source>
</evidence>
<proteinExistence type="predicted"/>
<dbReference type="Proteomes" id="UP000485058">
    <property type="component" value="Unassembled WGS sequence"/>
</dbReference>
<keyword evidence="2" id="KW-1185">Reference proteome</keyword>